<comment type="caution">
    <text evidence="13">The sequence shown here is derived from an EMBL/GenBank/DDBJ whole genome shotgun (WGS) entry which is preliminary data.</text>
</comment>
<sequence length="377" mass="39237">MKIRVERDGLADAVAWVARSLPSRPPVPVLGGVLLEASDTAESDALTVSGFDYEVSATVGVPATIADGGRMLVSGRLLADITKALPAQPVEISVDGARASITCGNAKFSLPTMPVEDYPQLPSQPAFAGELAGEVFGQAVAQVAVASGKDDTLPMLTGMRLEISGDTVTLVATDRFRLAMREFTWKPAEGLADAAVLVPARTLAEAAKSMGGSGATVKLALASGEGLLGLSGSGRYATTRLLDAEFPPYRQLLPASHTSRAVLGVGALAEAIKRVSLVAERGTQVRLEFSEGLLRLSAGGDDEGSAEEELPVDYEGEAVTIAFNPGYLVDGLGALHADRAELTFTTPNRPALIKPADEEGNVVPGYLYLLMPVRLPG</sequence>
<organism evidence="13 14">
    <name type="scientific">Amycolatopsis magusensis</name>
    <dbReference type="NCBI Taxonomy" id="882444"/>
    <lineage>
        <taxon>Bacteria</taxon>
        <taxon>Bacillati</taxon>
        <taxon>Actinomycetota</taxon>
        <taxon>Actinomycetes</taxon>
        <taxon>Pseudonocardiales</taxon>
        <taxon>Pseudonocardiaceae</taxon>
        <taxon>Amycolatopsis</taxon>
    </lineage>
</organism>
<evidence type="ECO:0000256" key="7">
    <source>
        <dbReference type="ARBA" id="ARBA00022932"/>
    </source>
</evidence>
<dbReference type="Pfam" id="PF02768">
    <property type="entry name" value="DNA_pol3_beta_3"/>
    <property type="match status" value="1"/>
</dbReference>
<dbReference type="InterPro" id="IPR001001">
    <property type="entry name" value="DNA_polIII_beta"/>
</dbReference>
<feature type="domain" description="DNA polymerase III beta sliding clamp C-terminal" evidence="12">
    <location>
        <begin position="250"/>
        <end position="359"/>
    </location>
</feature>
<gene>
    <name evidence="13" type="ORF">JOM49_001259</name>
</gene>
<dbReference type="CDD" id="cd00140">
    <property type="entry name" value="beta_clamp"/>
    <property type="match status" value="1"/>
</dbReference>
<dbReference type="InterPro" id="IPR022637">
    <property type="entry name" value="DNA_polIII_beta_cen"/>
</dbReference>
<evidence type="ECO:0000256" key="2">
    <source>
        <dbReference type="ARBA" id="ARBA00010752"/>
    </source>
</evidence>
<evidence type="ECO:0000256" key="8">
    <source>
        <dbReference type="ARBA" id="ARBA00023125"/>
    </source>
</evidence>
<dbReference type="Gene3D" id="3.10.150.10">
    <property type="entry name" value="DNA Polymerase III, subunit A, domain 2"/>
    <property type="match status" value="3"/>
</dbReference>
<dbReference type="GO" id="GO:0003887">
    <property type="term" value="F:DNA-directed DNA polymerase activity"/>
    <property type="evidence" value="ECO:0007669"/>
    <property type="project" value="UniProtKB-EC"/>
</dbReference>
<comment type="subcellular location">
    <subcellularLocation>
        <location evidence="1 9">Cytoplasm</location>
    </subcellularLocation>
</comment>
<keyword evidence="7 9" id="KW-0239">DNA-directed DNA polymerase</keyword>
<feature type="domain" description="DNA polymerase III beta sliding clamp central" evidence="11">
    <location>
        <begin position="131"/>
        <end position="247"/>
    </location>
</feature>
<keyword evidence="6 9" id="KW-0235">DNA replication</keyword>
<evidence type="ECO:0000256" key="6">
    <source>
        <dbReference type="ARBA" id="ARBA00022705"/>
    </source>
</evidence>
<dbReference type="Pfam" id="PF00712">
    <property type="entry name" value="DNA_pol3_beta"/>
    <property type="match status" value="1"/>
</dbReference>
<evidence type="ECO:0000256" key="9">
    <source>
        <dbReference type="PIRNR" id="PIRNR000804"/>
    </source>
</evidence>
<dbReference type="InterPro" id="IPR046938">
    <property type="entry name" value="DNA_clamp_sf"/>
</dbReference>
<keyword evidence="8" id="KW-0238">DNA-binding</keyword>
<evidence type="ECO:0000256" key="4">
    <source>
        <dbReference type="ARBA" id="ARBA00022679"/>
    </source>
</evidence>
<comment type="function">
    <text evidence="9">Confers DNA tethering and processivity to DNA polymerases and other proteins. Acts as a clamp, forming a ring around DNA (a reaction catalyzed by the clamp-loading complex) which diffuses in an ATP-independent manner freely and bidirectionally along dsDNA. Initially characterized for its ability to contact the catalytic subunit of DNA polymerase III (Pol III), a complex, multichain enzyme responsible for most of the replicative synthesis in bacteria; Pol III exhibits 3'-5' exonuclease proofreading activity. The beta chain is required for initiation of replication as well as for processivity of DNA replication.</text>
</comment>
<evidence type="ECO:0000313" key="13">
    <source>
        <dbReference type="EMBL" id="MBP2179733.1"/>
    </source>
</evidence>
<dbReference type="EMBL" id="JAGGMS010000001">
    <property type="protein sequence ID" value="MBP2179733.1"/>
    <property type="molecule type" value="Genomic_DNA"/>
</dbReference>
<evidence type="ECO:0000313" key="14">
    <source>
        <dbReference type="Proteomes" id="UP000741013"/>
    </source>
</evidence>
<dbReference type="PANTHER" id="PTHR30478">
    <property type="entry name" value="DNA POLYMERASE III SUBUNIT BETA"/>
    <property type="match status" value="1"/>
</dbReference>
<feature type="domain" description="DNA polymerase III beta sliding clamp N-terminal" evidence="10">
    <location>
        <begin position="1"/>
        <end position="122"/>
    </location>
</feature>
<evidence type="ECO:0000256" key="1">
    <source>
        <dbReference type="ARBA" id="ARBA00004496"/>
    </source>
</evidence>
<name>A0ABS4PJY5_9PSEU</name>
<dbReference type="NCBIfam" id="TIGR00663">
    <property type="entry name" value="dnan"/>
    <property type="match status" value="1"/>
</dbReference>
<accession>A0ABS4PJY5</accession>
<dbReference type="SUPFAM" id="SSF55979">
    <property type="entry name" value="DNA clamp"/>
    <property type="match status" value="3"/>
</dbReference>
<evidence type="ECO:0000256" key="5">
    <source>
        <dbReference type="ARBA" id="ARBA00022695"/>
    </source>
</evidence>
<comment type="similarity">
    <text evidence="2 9">Belongs to the beta sliding clamp family.</text>
</comment>
<evidence type="ECO:0000256" key="3">
    <source>
        <dbReference type="ARBA" id="ARBA00022490"/>
    </source>
</evidence>
<keyword evidence="4 9" id="KW-0808">Transferase</keyword>
<dbReference type="InterPro" id="IPR022634">
    <property type="entry name" value="DNA_polIII_beta_N"/>
</dbReference>
<keyword evidence="3 9" id="KW-0963">Cytoplasm</keyword>
<evidence type="ECO:0000259" key="10">
    <source>
        <dbReference type="Pfam" id="PF00712"/>
    </source>
</evidence>
<reference evidence="13 14" key="1">
    <citation type="submission" date="2021-03" db="EMBL/GenBank/DDBJ databases">
        <title>Sequencing the genomes of 1000 actinobacteria strains.</title>
        <authorList>
            <person name="Klenk H.-P."/>
        </authorList>
    </citation>
    <scope>NUCLEOTIDE SEQUENCE [LARGE SCALE GENOMIC DNA]</scope>
    <source>
        <strain evidence="13 14">DSM 45510</strain>
    </source>
</reference>
<evidence type="ECO:0000259" key="12">
    <source>
        <dbReference type="Pfam" id="PF02768"/>
    </source>
</evidence>
<keyword evidence="5 9" id="KW-0548">Nucleotidyltransferase</keyword>
<dbReference type="SMART" id="SM00480">
    <property type="entry name" value="POL3Bc"/>
    <property type="match status" value="1"/>
</dbReference>
<comment type="subunit">
    <text evidence="9">Forms a ring-shaped head-to-tail homodimer around DNA.</text>
</comment>
<dbReference type="PANTHER" id="PTHR30478:SF0">
    <property type="entry name" value="BETA SLIDING CLAMP"/>
    <property type="match status" value="1"/>
</dbReference>
<dbReference type="Proteomes" id="UP000741013">
    <property type="component" value="Unassembled WGS sequence"/>
</dbReference>
<dbReference type="PIRSF" id="PIRSF000804">
    <property type="entry name" value="DNA_pol_III_b"/>
    <property type="match status" value="1"/>
</dbReference>
<protein>
    <recommendedName>
        <fullName evidence="9">Beta sliding clamp</fullName>
    </recommendedName>
</protein>
<proteinExistence type="inferred from homology"/>
<dbReference type="InterPro" id="IPR022635">
    <property type="entry name" value="DNA_polIII_beta_C"/>
</dbReference>
<dbReference type="Pfam" id="PF02767">
    <property type="entry name" value="DNA_pol3_beta_2"/>
    <property type="match status" value="1"/>
</dbReference>
<keyword evidence="14" id="KW-1185">Reference proteome</keyword>
<evidence type="ECO:0000259" key="11">
    <source>
        <dbReference type="Pfam" id="PF02767"/>
    </source>
</evidence>
<dbReference type="RefSeq" id="WP_209663413.1">
    <property type="nucleotide sequence ID" value="NZ_JAGGMS010000001.1"/>
</dbReference>